<dbReference type="EMBL" id="JAAIRV010000019">
    <property type="protein sequence ID" value="NSI58813.1"/>
    <property type="molecule type" value="Genomic_DNA"/>
</dbReference>
<keyword evidence="2" id="KW-0472">Membrane</keyword>
<evidence type="ECO:0000313" key="3">
    <source>
        <dbReference type="EMBL" id="MDB8738040.1"/>
    </source>
</evidence>
<protein>
    <submittedName>
        <fullName evidence="5">Uncharacterized protein</fullName>
    </submittedName>
</protein>
<dbReference type="EMBL" id="CACRUU010000093">
    <property type="protein sequence ID" value="VYU63298.1"/>
    <property type="molecule type" value="Genomic_DNA"/>
</dbReference>
<dbReference type="Proteomes" id="UP001296580">
    <property type="component" value="Unassembled WGS sequence"/>
</dbReference>
<sequence>MTNRNRNRRKSKGTNKKVTDRKVEMKEREEKRKVLPIISIISVVVSVMALVISIIGLSYSVFYEQKEYEYKREPELEMSWVPVFQKSAESVNLDIGIQEIWVHIVDENNLDEVYLIRADRRVSKLTVEKQDLCIQLATNMKEYFSENSPDLITSTHQYHYQYIVLKNLDGSTRLYLVYVKNNGNMAEFQAVSEIEIYGLKNGHADDPVYEGEKVMAEQYEEITEYLKKYGF</sequence>
<feature type="region of interest" description="Disordered" evidence="1">
    <location>
        <begin position="1"/>
        <end position="25"/>
    </location>
</feature>
<reference evidence="4" key="2">
    <citation type="journal article" date="2020" name="Cell Host Microbe">
        <title>Functional and Genomic Variation between Human-Derived Isolates of Lachnospiraceae Reveals Inter- and Intra-Species Diversity.</title>
        <authorList>
            <person name="Sorbara M.T."/>
            <person name="Littmann E.R."/>
            <person name="Fontana E."/>
            <person name="Moody T.U."/>
            <person name="Kohout C.E."/>
            <person name="Gjonbalaj M."/>
            <person name="Eaton V."/>
            <person name="Seok R."/>
            <person name="Leiner I.M."/>
            <person name="Pamer E.G."/>
        </authorList>
    </citation>
    <scope>NUCLEOTIDE SEQUENCE</scope>
    <source>
        <strain evidence="4">MSK.15.32</strain>
    </source>
</reference>
<accession>A0A6N3GF59</accession>
<reference evidence="4" key="3">
    <citation type="submission" date="2020-02" db="EMBL/GenBank/DDBJ databases">
        <authorList>
            <person name="Littmann E."/>
            <person name="Sorbara M."/>
        </authorList>
    </citation>
    <scope>NUCLEOTIDE SEQUENCE</scope>
    <source>
        <strain evidence="4">MSK.15.32</strain>
    </source>
</reference>
<evidence type="ECO:0000313" key="4">
    <source>
        <dbReference type="EMBL" id="NSI58813.1"/>
    </source>
</evidence>
<dbReference type="RefSeq" id="WP_156734611.1">
    <property type="nucleotide sequence ID" value="NZ_CACRUU010000093.1"/>
</dbReference>
<feature type="transmembrane region" description="Helical" evidence="2">
    <location>
        <begin position="34"/>
        <end position="62"/>
    </location>
</feature>
<reference evidence="5" key="1">
    <citation type="submission" date="2019-11" db="EMBL/GenBank/DDBJ databases">
        <authorList>
            <person name="Feng L."/>
        </authorList>
    </citation>
    <scope>NUCLEOTIDE SEQUENCE</scope>
    <source>
        <strain evidence="5">RgnavusLFYP36</strain>
    </source>
</reference>
<reference evidence="3" key="4">
    <citation type="submission" date="2023-01" db="EMBL/GenBank/DDBJ databases">
        <title>Human gut microbiome strain richness.</title>
        <authorList>
            <person name="Chen-Liaw A."/>
        </authorList>
    </citation>
    <scope>NUCLEOTIDE SEQUENCE</scope>
    <source>
        <strain evidence="3">1001217st1_A9_1001217B_191108</strain>
    </source>
</reference>
<name>A0A6N3GF59_MEDGN</name>
<keyword evidence="2" id="KW-0812">Transmembrane</keyword>
<feature type="compositionally biased region" description="Basic residues" evidence="1">
    <location>
        <begin position="1"/>
        <end position="15"/>
    </location>
</feature>
<proteinExistence type="predicted"/>
<keyword evidence="2" id="KW-1133">Transmembrane helix</keyword>
<dbReference type="EMBL" id="JAQMLR010000003">
    <property type="protein sequence ID" value="MDB8738040.1"/>
    <property type="molecule type" value="Genomic_DNA"/>
</dbReference>
<evidence type="ECO:0000313" key="5">
    <source>
        <dbReference type="EMBL" id="VYU63298.1"/>
    </source>
</evidence>
<dbReference type="Proteomes" id="UP001211731">
    <property type="component" value="Unassembled WGS sequence"/>
</dbReference>
<gene>
    <name evidence="4" type="ORF">G4993_10440</name>
    <name evidence="3" type="ORF">PNU63_04485</name>
    <name evidence="5" type="ORF">RGLFYP36_02374</name>
</gene>
<evidence type="ECO:0000256" key="1">
    <source>
        <dbReference type="SAM" id="MobiDB-lite"/>
    </source>
</evidence>
<organism evidence="5">
    <name type="scientific">Mediterraneibacter gnavus</name>
    <name type="common">Ruminococcus gnavus</name>
    <dbReference type="NCBI Taxonomy" id="33038"/>
    <lineage>
        <taxon>Bacteria</taxon>
        <taxon>Bacillati</taxon>
        <taxon>Bacillota</taxon>
        <taxon>Clostridia</taxon>
        <taxon>Lachnospirales</taxon>
        <taxon>Lachnospiraceae</taxon>
        <taxon>Mediterraneibacter</taxon>
    </lineage>
</organism>
<evidence type="ECO:0000256" key="2">
    <source>
        <dbReference type="SAM" id="Phobius"/>
    </source>
</evidence>
<dbReference type="AlphaFoldDB" id="A0A6N3GF59"/>